<dbReference type="AlphaFoldDB" id="A0A1H1XIF3"/>
<dbReference type="SUPFAM" id="SSF90123">
    <property type="entry name" value="ABC transporter transmembrane region"/>
    <property type="match status" value="1"/>
</dbReference>
<feature type="transmembrane region" description="Helical" evidence="8">
    <location>
        <begin position="174"/>
        <end position="199"/>
    </location>
</feature>
<organism evidence="10 11">
    <name type="scientific">Actinopolymorpha singaporensis</name>
    <dbReference type="NCBI Taxonomy" id="117157"/>
    <lineage>
        <taxon>Bacteria</taxon>
        <taxon>Bacillati</taxon>
        <taxon>Actinomycetota</taxon>
        <taxon>Actinomycetes</taxon>
        <taxon>Propionibacteriales</taxon>
        <taxon>Actinopolymorphaceae</taxon>
        <taxon>Actinopolymorpha</taxon>
    </lineage>
</organism>
<dbReference type="InterPro" id="IPR017871">
    <property type="entry name" value="ABC_transporter-like_CS"/>
</dbReference>
<feature type="transmembrane region" description="Helical" evidence="8">
    <location>
        <begin position="274"/>
        <end position="298"/>
    </location>
</feature>
<dbReference type="InterPro" id="IPR003439">
    <property type="entry name" value="ABC_transporter-like_ATP-bd"/>
</dbReference>
<evidence type="ECO:0000256" key="6">
    <source>
        <dbReference type="ARBA" id="ARBA00023136"/>
    </source>
</evidence>
<comment type="subcellular location">
    <subcellularLocation>
        <location evidence="1">Cell membrane</location>
        <topology evidence="1">Multi-pass membrane protein</topology>
    </subcellularLocation>
</comment>
<evidence type="ECO:0000256" key="5">
    <source>
        <dbReference type="ARBA" id="ARBA00022989"/>
    </source>
</evidence>
<evidence type="ECO:0000256" key="2">
    <source>
        <dbReference type="ARBA" id="ARBA00022692"/>
    </source>
</evidence>
<dbReference type="InterPro" id="IPR003593">
    <property type="entry name" value="AAA+_ATPase"/>
</dbReference>
<dbReference type="STRING" id="117157.SAMN04489717_4993"/>
<dbReference type="Pfam" id="PF00005">
    <property type="entry name" value="ABC_tran"/>
    <property type="match status" value="1"/>
</dbReference>
<evidence type="ECO:0000259" key="9">
    <source>
        <dbReference type="PROSITE" id="PS50893"/>
    </source>
</evidence>
<dbReference type="GO" id="GO:0005524">
    <property type="term" value="F:ATP binding"/>
    <property type="evidence" value="ECO:0007669"/>
    <property type="project" value="UniProtKB-KW"/>
</dbReference>
<gene>
    <name evidence="10" type="ORF">SAMN04489717_4993</name>
</gene>
<feature type="domain" description="ABC transporter" evidence="9">
    <location>
        <begin position="396"/>
        <end position="639"/>
    </location>
</feature>
<dbReference type="OrthoDB" id="9806127at2"/>
<feature type="region of interest" description="Disordered" evidence="7">
    <location>
        <begin position="650"/>
        <end position="675"/>
    </location>
</feature>
<keyword evidence="3" id="KW-0547">Nucleotide-binding</keyword>
<dbReference type="InterPro" id="IPR036640">
    <property type="entry name" value="ABC1_TM_sf"/>
</dbReference>
<dbReference type="PROSITE" id="PS50893">
    <property type="entry name" value="ABC_TRANSPORTER_2"/>
    <property type="match status" value="1"/>
</dbReference>
<dbReference type="SUPFAM" id="SSF52540">
    <property type="entry name" value="P-loop containing nucleoside triphosphate hydrolases"/>
    <property type="match status" value="1"/>
</dbReference>
<evidence type="ECO:0000256" key="8">
    <source>
        <dbReference type="SAM" id="Phobius"/>
    </source>
</evidence>
<dbReference type="Gene3D" id="3.40.50.300">
    <property type="entry name" value="P-loop containing nucleotide triphosphate hydrolases"/>
    <property type="match status" value="1"/>
</dbReference>
<evidence type="ECO:0000256" key="1">
    <source>
        <dbReference type="ARBA" id="ARBA00004651"/>
    </source>
</evidence>
<feature type="transmembrane region" description="Helical" evidence="8">
    <location>
        <begin position="39"/>
        <end position="63"/>
    </location>
</feature>
<keyword evidence="2 8" id="KW-0812">Transmembrane</keyword>
<dbReference type="InterPro" id="IPR027417">
    <property type="entry name" value="P-loop_NTPase"/>
</dbReference>
<dbReference type="PROSITE" id="PS00211">
    <property type="entry name" value="ABC_TRANSPORTER_1"/>
    <property type="match status" value="1"/>
</dbReference>
<dbReference type="Proteomes" id="UP000198983">
    <property type="component" value="Chromosome I"/>
</dbReference>
<dbReference type="SMART" id="SM00382">
    <property type="entry name" value="AAA"/>
    <property type="match status" value="1"/>
</dbReference>
<evidence type="ECO:0000256" key="4">
    <source>
        <dbReference type="ARBA" id="ARBA00022840"/>
    </source>
</evidence>
<sequence>MTLAERVRALPRRWPGFESIRGIPILLRLLPSVSRRQSALLGVGVLLTAALPVAAVALTGLLVGSIPDAVRGGLDSAAGHRTLDLLVAVGALVVAQRLVAPMLRAVSMTLGRETDRYLQDRVLAAVGRPGGIAHLEDPDILAHVRLVKGLGADAQRPGLAVEGLGYVLPSWLQALGSAVVLLFFSWWIGLLWLVVWPIVVFAMQQEYLRVGEIGYGRSDALRRAEYLRDVALGPAAGKEIRVWGMLGWLIDAFERAWYTAMAPVWKVRSPRGSVLFGASGAVLAVNAVSYGLLGWAAARGDLSVAAVAIYTQALAGVNSYTAFDDRNVYLSYAAVTVPKVLALDARLGGSGGYSAPVSAAPVSGDRVSGGRVSGGPVSVAELPRPAAAPGLPRHGVRFDGVTFRYPRSERTALCGLDLTIPAGRSLAIVGENGAGKTSLVKLLCGLYAPTRGRLLVDGNDLADLDPAAWRDQVAVLFQDFARYHLPVRDNIGLGAPAYAHDEDRLRLAARKAGVLHLVESLPHGFDTVLSREYTGGVDLSGGQWQRIALARAMFAVQAGARLLILDEPTAALDVRAEAELYERFLELTEGLTTCLISHRFSTVRRADRIVVLADGGVVEDGSHEGLMDLGGRYAEMFTLQASRFLDEQPARSAGGHRLPSDTSTGATGEGMGTHA</sequence>
<keyword evidence="4 10" id="KW-0067">ATP-binding</keyword>
<dbReference type="Gene3D" id="1.20.1560.10">
    <property type="entry name" value="ABC transporter type 1, transmembrane domain"/>
    <property type="match status" value="1"/>
</dbReference>
<dbReference type="GO" id="GO:0034040">
    <property type="term" value="F:ATPase-coupled lipid transmembrane transporter activity"/>
    <property type="evidence" value="ECO:0007669"/>
    <property type="project" value="TreeGrafter"/>
</dbReference>
<accession>A0A1H1XIF3</accession>
<reference evidence="10 11" key="1">
    <citation type="submission" date="2016-10" db="EMBL/GenBank/DDBJ databases">
        <authorList>
            <person name="de Groot N.N."/>
        </authorList>
    </citation>
    <scope>NUCLEOTIDE SEQUENCE [LARGE SCALE GENOMIC DNA]</scope>
    <source>
        <strain evidence="10 11">DSM 22024</strain>
    </source>
</reference>
<keyword evidence="6 8" id="KW-0472">Membrane</keyword>
<evidence type="ECO:0000256" key="3">
    <source>
        <dbReference type="ARBA" id="ARBA00022741"/>
    </source>
</evidence>
<proteinExistence type="predicted"/>
<evidence type="ECO:0000313" key="11">
    <source>
        <dbReference type="Proteomes" id="UP000198983"/>
    </source>
</evidence>
<dbReference type="RefSeq" id="WP_092655982.1">
    <property type="nucleotide sequence ID" value="NZ_LT629732.1"/>
</dbReference>
<name>A0A1H1XIF3_9ACTN</name>
<keyword evidence="5 8" id="KW-1133">Transmembrane helix</keyword>
<dbReference type="InterPro" id="IPR039421">
    <property type="entry name" value="Type_1_exporter"/>
</dbReference>
<keyword evidence="11" id="KW-1185">Reference proteome</keyword>
<dbReference type="GO" id="GO:0016887">
    <property type="term" value="F:ATP hydrolysis activity"/>
    <property type="evidence" value="ECO:0007669"/>
    <property type="project" value="InterPro"/>
</dbReference>
<dbReference type="EMBL" id="LT629732">
    <property type="protein sequence ID" value="SDT08997.1"/>
    <property type="molecule type" value="Genomic_DNA"/>
</dbReference>
<evidence type="ECO:0000313" key="10">
    <source>
        <dbReference type="EMBL" id="SDT08997.1"/>
    </source>
</evidence>
<protein>
    <submittedName>
        <fullName evidence="10">ATP-binding cassette, subfamily C</fullName>
    </submittedName>
</protein>
<dbReference type="PANTHER" id="PTHR24221:SF646">
    <property type="entry name" value="HAEMOLYSIN SECRETION ATP-BINDING PROTEIN"/>
    <property type="match status" value="1"/>
</dbReference>
<dbReference type="GO" id="GO:0005886">
    <property type="term" value="C:plasma membrane"/>
    <property type="evidence" value="ECO:0007669"/>
    <property type="project" value="UniProtKB-SubCell"/>
</dbReference>
<dbReference type="PANTHER" id="PTHR24221">
    <property type="entry name" value="ATP-BINDING CASSETTE SUB-FAMILY B"/>
    <property type="match status" value="1"/>
</dbReference>
<evidence type="ECO:0000256" key="7">
    <source>
        <dbReference type="SAM" id="MobiDB-lite"/>
    </source>
</evidence>